<comment type="caution">
    <text evidence="1">The sequence shown here is derived from an EMBL/GenBank/DDBJ whole genome shotgun (WGS) entry which is preliminary data.</text>
</comment>
<keyword evidence="2" id="KW-1185">Reference proteome</keyword>
<dbReference type="EMBL" id="CM037151">
    <property type="protein sequence ID" value="KAH7842899.1"/>
    <property type="molecule type" value="Genomic_DNA"/>
</dbReference>
<sequence>MLPSNGLLCKFYARGACRKGDHCEFSHDLNNTSNKLCTFYQRGVCSYGSRCRYDHVKVSRSHSSIPSSSSNSSQFLVADSVTQPSWTVSGGSTVVPSVTSELSTSSRAFSRTAKLAWSQRSGHHSLLDTADVEEYKGPDPANHSMCPYAAAGSCPRGKKCPHVHGDLCPSCGKHCLHPFRPDERQKHMKTCEKERKHLEALTLSQEIECSVCLERVLSKPTAAERKFGLLSDCEHPFCISCIKNWRSSSPASGMDVKSTLRACPICRKVSYFVVPSAIWFSTKEEKMEIVDNYKAKLRAIDCKHFNFGNGTCQFGASCFYKHTVKPGSYLWNSTLMPEIYSSSLTQMDSVDDYSSHTSADVDSDCVHVLFKYLYKSHSPLGMQLENDSDVEDSEDELAMAEEMALFLTLMGFQDSDDELDLSDYDDFCNPWSYDNFCDPWNY</sequence>
<evidence type="ECO:0000313" key="1">
    <source>
        <dbReference type="EMBL" id="KAH7842899.1"/>
    </source>
</evidence>
<dbReference type="Proteomes" id="UP000828048">
    <property type="component" value="Chromosome 1"/>
</dbReference>
<proteinExistence type="predicted"/>
<name>A0ACB7XQM2_9ERIC</name>
<accession>A0ACB7XQM2</accession>
<reference evidence="1 2" key="1">
    <citation type="journal article" date="2021" name="Hortic Res">
        <title>High-quality reference genome and annotation aids understanding of berry development for evergreen blueberry (Vaccinium darrowii).</title>
        <authorList>
            <person name="Yu J."/>
            <person name="Hulse-Kemp A.M."/>
            <person name="Babiker E."/>
            <person name="Staton M."/>
        </authorList>
    </citation>
    <scope>NUCLEOTIDE SEQUENCE [LARGE SCALE GENOMIC DNA]</scope>
    <source>
        <strain evidence="2">cv. NJ 8807/NJ 8810</strain>
        <tissue evidence="1">Young leaf</tissue>
    </source>
</reference>
<evidence type="ECO:0000313" key="2">
    <source>
        <dbReference type="Proteomes" id="UP000828048"/>
    </source>
</evidence>
<gene>
    <name evidence="1" type="ORF">Vadar_010304</name>
</gene>
<protein>
    <submittedName>
        <fullName evidence="1">Uncharacterized protein</fullName>
    </submittedName>
</protein>
<organism evidence="1 2">
    <name type="scientific">Vaccinium darrowii</name>
    <dbReference type="NCBI Taxonomy" id="229202"/>
    <lineage>
        <taxon>Eukaryota</taxon>
        <taxon>Viridiplantae</taxon>
        <taxon>Streptophyta</taxon>
        <taxon>Embryophyta</taxon>
        <taxon>Tracheophyta</taxon>
        <taxon>Spermatophyta</taxon>
        <taxon>Magnoliopsida</taxon>
        <taxon>eudicotyledons</taxon>
        <taxon>Gunneridae</taxon>
        <taxon>Pentapetalae</taxon>
        <taxon>asterids</taxon>
        <taxon>Ericales</taxon>
        <taxon>Ericaceae</taxon>
        <taxon>Vaccinioideae</taxon>
        <taxon>Vaccinieae</taxon>
        <taxon>Vaccinium</taxon>
    </lineage>
</organism>